<sequence>MSDPSPRSAGGLWSAVRDLLHLKQSASLRESIEEAIDEHLEESADPDDLDLDERTMLRNMLHLTEQHAGDIAVPRSDITAISKDSDFKAVVRQFLEAGHSRLPVYDGKLDSVLGMLHVKDVFAVIAERFGRRPGGPLPTLEDLLRPVLFVPPSMPVVDLLTEMRRKRTHMAIVVDEYGGTDGLVTIEDIVEEIVGEIEDEHDEEEAALLTKLPDGTIEADARLDLDDLEKAVGESFIDHDLGDEVDTLGGLSFLMAGRVPEVGEKLTHANGWTLEIASSDGRRVEKLLLHPPAPVGEEAAEA</sequence>
<dbReference type="GO" id="GO:0050660">
    <property type="term" value="F:flavin adenine dinucleotide binding"/>
    <property type="evidence" value="ECO:0007669"/>
    <property type="project" value="InterPro"/>
</dbReference>
<gene>
    <name evidence="6" type="ORF">FJQ54_03915</name>
</gene>
<dbReference type="PROSITE" id="PS51371">
    <property type="entry name" value="CBS"/>
    <property type="match status" value="2"/>
</dbReference>
<dbReference type="CDD" id="cd04590">
    <property type="entry name" value="CBS_pair_CorC_HlyC_assoc"/>
    <property type="match status" value="1"/>
</dbReference>
<feature type="domain" description="CBS" evidence="5">
    <location>
        <begin position="74"/>
        <end position="134"/>
    </location>
</feature>
<dbReference type="InterPro" id="IPR000644">
    <property type="entry name" value="CBS_dom"/>
</dbReference>
<dbReference type="InterPro" id="IPR016169">
    <property type="entry name" value="FAD-bd_PCMH_sub2"/>
</dbReference>
<evidence type="ECO:0000259" key="5">
    <source>
        <dbReference type="PROSITE" id="PS51371"/>
    </source>
</evidence>
<comment type="similarity">
    <text evidence="1">Belongs to the UPF0053 family. Hemolysin C subfamily.</text>
</comment>
<organism evidence="6 7">
    <name type="scientific">Sandaracinobacter neustonicus</name>
    <dbReference type="NCBI Taxonomy" id="1715348"/>
    <lineage>
        <taxon>Bacteria</taxon>
        <taxon>Pseudomonadati</taxon>
        <taxon>Pseudomonadota</taxon>
        <taxon>Alphaproteobacteria</taxon>
        <taxon>Sphingomonadales</taxon>
        <taxon>Sphingosinicellaceae</taxon>
        <taxon>Sandaracinobacter</taxon>
    </lineage>
</organism>
<dbReference type="OrthoDB" id="9797674at2"/>
<dbReference type="InterPro" id="IPR044751">
    <property type="entry name" value="Ion_transp-like_CBS"/>
</dbReference>
<dbReference type="Pfam" id="PF03471">
    <property type="entry name" value="CorC_HlyC"/>
    <property type="match status" value="1"/>
</dbReference>
<dbReference type="InterPro" id="IPR005170">
    <property type="entry name" value="Transptr-assoc_dom"/>
</dbReference>
<dbReference type="PANTHER" id="PTHR22777">
    <property type="entry name" value="HEMOLYSIN-RELATED"/>
    <property type="match status" value="1"/>
</dbReference>
<dbReference type="Gene3D" id="3.30.465.10">
    <property type="match status" value="1"/>
</dbReference>
<keyword evidence="2" id="KW-0677">Repeat</keyword>
<feature type="domain" description="CBS" evidence="5">
    <location>
        <begin position="143"/>
        <end position="203"/>
    </location>
</feature>
<comment type="caution">
    <text evidence="6">The sequence shown here is derived from an EMBL/GenBank/DDBJ whole genome shotgun (WGS) entry which is preliminary data.</text>
</comment>
<evidence type="ECO:0000256" key="4">
    <source>
        <dbReference type="PROSITE-ProRule" id="PRU00703"/>
    </source>
</evidence>
<dbReference type="InterPro" id="IPR036318">
    <property type="entry name" value="FAD-bd_PCMH-like_sf"/>
</dbReference>
<reference evidence="6 7" key="1">
    <citation type="submission" date="2019-06" db="EMBL/GenBank/DDBJ databases">
        <authorList>
            <person name="Lee I."/>
            <person name="Jang G.I."/>
            <person name="Hwang C.Y."/>
        </authorList>
    </citation>
    <scope>NUCLEOTIDE SEQUENCE [LARGE SCALE GENOMIC DNA]</scope>
    <source>
        <strain evidence="6 7">PAMC 28131</strain>
    </source>
</reference>
<protein>
    <submittedName>
        <fullName evidence="6">HlyC/CorC family transporter</fullName>
    </submittedName>
</protein>
<dbReference type="Pfam" id="PF00571">
    <property type="entry name" value="CBS"/>
    <property type="match status" value="2"/>
</dbReference>
<dbReference type="SUPFAM" id="SSF54631">
    <property type="entry name" value="CBS-domain pair"/>
    <property type="match status" value="1"/>
</dbReference>
<dbReference type="AlphaFoldDB" id="A0A501XTU9"/>
<evidence type="ECO:0000313" key="6">
    <source>
        <dbReference type="EMBL" id="TPE63990.1"/>
    </source>
</evidence>
<accession>A0A501XTU9</accession>
<proteinExistence type="inferred from homology"/>
<dbReference type="SMART" id="SM00116">
    <property type="entry name" value="CBS"/>
    <property type="match status" value="2"/>
</dbReference>
<dbReference type="PANTHER" id="PTHR22777:SF27">
    <property type="entry name" value="MAGNESIUM AND COBALT EFFLUX PROTEIN CORC"/>
    <property type="match status" value="1"/>
</dbReference>
<evidence type="ECO:0000256" key="2">
    <source>
        <dbReference type="ARBA" id="ARBA00022737"/>
    </source>
</evidence>
<dbReference type="SMART" id="SM01091">
    <property type="entry name" value="CorC_HlyC"/>
    <property type="match status" value="1"/>
</dbReference>
<dbReference type="Proteomes" id="UP000319897">
    <property type="component" value="Unassembled WGS sequence"/>
</dbReference>
<dbReference type="FunFam" id="3.10.580.10:FF:000002">
    <property type="entry name" value="Magnesium/cobalt efflux protein CorC"/>
    <property type="match status" value="1"/>
</dbReference>
<keyword evidence="7" id="KW-1185">Reference proteome</keyword>
<name>A0A501XTU9_9SPHN</name>
<keyword evidence="3 4" id="KW-0129">CBS domain</keyword>
<evidence type="ECO:0000313" key="7">
    <source>
        <dbReference type="Proteomes" id="UP000319897"/>
    </source>
</evidence>
<evidence type="ECO:0000256" key="1">
    <source>
        <dbReference type="ARBA" id="ARBA00006446"/>
    </source>
</evidence>
<dbReference type="RefSeq" id="WP_140927033.1">
    <property type="nucleotide sequence ID" value="NZ_VFSU01000011.1"/>
</dbReference>
<evidence type="ECO:0000256" key="3">
    <source>
        <dbReference type="ARBA" id="ARBA00023122"/>
    </source>
</evidence>
<dbReference type="Gene3D" id="3.10.580.10">
    <property type="entry name" value="CBS-domain"/>
    <property type="match status" value="1"/>
</dbReference>
<dbReference type="GO" id="GO:0005886">
    <property type="term" value="C:plasma membrane"/>
    <property type="evidence" value="ECO:0007669"/>
    <property type="project" value="TreeGrafter"/>
</dbReference>
<dbReference type="EMBL" id="VFSU01000011">
    <property type="protein sequence ID" value="TPE63990.1"/>
    <property type="molecule type" value="Genomic_DNA"/>
</dbReference>
<dbReference type="SUPFAM" id="SSF56176">
    <property type="entry name" value="FAD-binding/transporter-associated domain-like"/>
    <property type="match status" value="1"/>
</dbReference>
<dbReference type="InterPro" id="IPR046342">
    <property type="entry name" value="CBS_dom_sf"/>
</dbReference>